<evidence type="ECO:0000313" key="2">
    <source>
        <dbReference type="Proteomes" id="UP001420932"/>
    </source>
</evidence>
<organism evidence="1 2">
    <name type="scientific">Stephania yunnanensis</name>
    <dbReference type="NCBI Taxonomy" id="152371"/>
    <lineage>
        <taxon>Eukaryota</taxon>
        <taxon>Viridiplantae</taxon>
        <taxon>Streptophyta</taxon>
        <taxon>Embryophyta</taxon>
        <taxon>Tracheophyta</taxon>
        <taxon>Spermatophyta</taxon>
        <taxon>Magnoliopsida</taxon>
        <taxon>Ranunculales</taxon>
        <taxon>Menispermaceae</taxon>
        <taxon>Menispermoideae</taxon>
        <taxon>Cissampelideae</taxon>
        <taxon>Stephania</taxon>
    </lineage>
</organism>
<accession>A0AAP0L0A7</accession>
<proteinExistence type="predicted"/>
<protein>
    <submittedName>
        <fullName evidence="1">Uncharacterized protein</fullName>
    </submittedName>
</protein>
<dbReference type="EMBL" id="JBBNAF010000003">
    <property type="protein sequence ID" value="KAK9161283.1"/>
    <property type="molecule type" value="Genomic_DNA"/>
</dbReference>
<keyword evidence="2" id="KW-1185">Reference proteome</keyword>
<reference evidence="1 2" key="1">
    <citation type="submission" date="2024-01" db="EMBL/GenBank/DDBJ databases">
        <title>Genome assemblies of Stephania.</title>
        <authorList>
            <person name="Yang L."/>
        </authorList>
    </citation>
    <scope>NUCLEOTIDE SEQUENCE [LARGE SCALE GENOMIC DNA]</scope>
    <source>
        <strain evidence="1">YNDBR</strain>
        <tissue evidence="1">Leaf</tissue>
    </source>
</reference>
<dbReference type="AlphaFoldDB" id="A0AAP0L0A7"/>
<dbReference type="Proteomes" id="UP001420932">
    <property type="component" value="Unassembled WGS sequence"/>
</dbReference>
<sequence length="307" mass="34817">MAPHLQNPPSSSSSVIAPRSRRPLVVAFRIRSLSCSHPVARRHRARLSLFSVVFVRTLRLAPAARRRAFDYATSGLLLGLSTSPRTRWLRSRGARPIARPFSHPPSHLLSLASPPSSPLRKLEARKKRIWLGTFETTERGKEGAYDARSGRSYEWRNAKTNSNWVMHVELGKKNAQPPPLIDAIVAVVAAITYATKFLSETSQSDVANSLTMEWKRRIGLHCEMIEELLNGNCSNPSTSSARKLPSLMVVRLHVDYAWWSLYCCLARLIGAELEFCIILRQTLFCRAELEFCIILRQTLFCRYLPYE</sequence>
<gene>
    <name evidence="1" type="ORF">Syun_007624</name>
</gene>
<comment type="caution">
    <text evidence="1">The sequence shown here is derived from an EMBL/GenBank/DDBJ whole genome shotgun (WGS) entry which is preliminary data.</text>
</comment>
<evidence type="ECO:0000313" key="1">
    <source>
        <dbReference type="EMBL" id="KAK9161283.1"/>
    </source>
</evidence>
<name>A0AAP0L0A7_9MAGN</name>